<dbReference type="InterPro" id="IPR027417">
    <property type="entry name" value="P-loop_NTPase"/>
</dbReference>
<dbReference type="InterPro" id="IPR000212">
    <property type="entry name" value="DNA_helicase_UvrD/REP"/>
</dbReference>
<dbReference type="GO" id="GO:0005524">
    <property type="term" value="F:ATP binding"/>
    <property type="evidence" value="ECO:0007669"/>
    <property type="project" value="UniProtKB-UniRule"/>
</dbReference>
<keyword evidence="3 6" id="KW-0347">Helicase</keyword>
<evidence type="ECO:0000259" key="7">
    <source>
        <dbReference type="PROSITE" id="PS51198"/>
    </source>
</evidence>
<dbReference type="InterPro" id="IPR014016">
    <property type="entry name" value="UvrD-like_ATP-bd"/>
</dbReference>
<dbReference type="PROSITE" id="PS51198">
    <property type="entry name" value="UVRD_HELICASE_ATP_BIND"/>
    <property type="match status" value="1"/>
</dbReference>
<dbReference type="InterPro" id="IPR013986">
    <property type="entry name" value="DExx_box_DNA_helicase_dom_sf"/>
</dbReference>
<dbReference type="SUPFAM" id="SSF52540">
    <property type="entry name" value="P-loop containing nucleoside triphosphate hydrolases"/>
    <property type="match status" value="1"/>
</dbReference>
<dbReference type="RefSeq" id="WP_104031166.1">
    <property type="nucleotide sequence ID" value="NZ_PRKQ01000005.1"/>
</dbReference>
<dbReference type="AlphaFoldDB" id="A0AAP8QG84"/>
<dbReference type="PROSITE" id="PS51257">
    <property type="entry name" value="PROKAR_LIPOPROTEIN"/>
    <property type="match status" value="1"/>
</dbReference>
<keyword evidence="5" id="KW-0238">DNA-binding</keyword>
<comment type="caution">
    <text evidence="8">The sequence shown here is derived from an EMBL/GenBank/DDBJ whole genome shotgun (WGS) entry which is preliminary data.</text>
</comment>
<evidence type="ECO:0000256" key="5">
    <source>
        <dbReference type="ARBA" id="ARBA00023125"/>
    </source>
</evidence>
<evidence type="ECO:0000256" key="1">
    <source>
        <dbReference type="ARBA" id="ARBA00022741"/>
    </source>
</evidence>
<dbReference type="GO" id="GO:0000725">
    <property type="term" value="P:recombinational repair"/>
    <property type="evidence" value="ECO:0007669"/>
    <property type="project" value="TreeGrafter"/>
</dbReference>
<sequence>MLLDKLNPQQKEAVISQCNVLITACPGSGKTRVLTHKIGYEIEKLNSSKQFILALTFTNRAADEIKRRLEKMNLDASRLWAGTIHSFCLEWILRPYAGYNDRLKNGFAIADQYYCEQILKELKRNQVEDYVSIVTRINRSGHPLNDSVIKQEIANKYHKRLKSESLIDYDLILYYAFRLLTDVPQIATTLSSMFAYIFVDEYQDTQDLQYGIIGQIMKAGNGANRIFLVGDPDQAIYSSLGGVAKSVSEIKKEIGGYDIREMFLSGNYRSTQRIIDFYRNFQSNDIPIISLADNAAQSGIITFNDYINKNNLYEEIAKLINLSLEKGIPEHEICVLAPQWWLITKIGKRLKQLLPHVNFDATGLSPIGKSKENIWYLLARLLLTRPSANMYVTRIRWANDWLRELNSIVNLCNDEFSSGKKILRLLNSITPKEDEGLDYLTVAFNQVMKFLKINIEDHLLLKQQWNSFFEGAKNRILTEEYDVPTDIESFRSMFCNMKGVLINTCQGVKGEEFQTVIAFGLLRNYLPHWSEIDWSDPTIEVPSSKKLLYVIASRARTNLHLIAERGRTTRSNRSLEINRQLASVEFEYDEL</sequence>
<protein>
    <submittedName>
        <fullName evidence="8">ATP-dependent helicase</fullName>
    </submittedName>
</protein>
<evidence type="ECO:0000256" key="6">
    <source>
        <dbReference type="PROSITE-ProRule" id="PRU00560"/>
    </source>
</evidence>
<dbReference type="Proteomes" id="UP000239759">
    <property type="component" value="Unassembled WGS sequence"/>
</dbReference>
<dbReference type="GO" id="GO:0003677">
    <property type="term" value="F:DNA binding"/>
    <property type="evidence" value="ECO:0007669"/>
    <property type="project" value="UniProtKB-KW"/>
</dbReference>
<dbReference type="CDD" id="cd17932">
    <property type="entry name" value="DEXQc_UvrD"/>
    <property type="match status" value="1"/>
</dbReference>
<proteinExistence type="predicted"/>
<dbReference type="GO" id="GO:0016787">
    <property type="term" value="F:hydrolase activity"/>
    <property type="evidence" value="ECO:0007669"/>
    <property type="project" value="UniProtKB-UniRule"/>
</dbReference>
<feature type="binding site" evidence="6">
    <location>
        <begin position="24"/>
        <end position="31"/>
    </location>
    <ligand>
        <name>ATP</name>
        <dbReference type="ChEBI" id="CHEBI:30616"/>
    </ligand>
</feature>
<name>A0AAP8QG84_BRELA</name>
<organism evidence="8 9">
    <name type="scientific">Brevibacillus laterosporus</name>
    <name type="common">Bacillus laterosporus</name>
    <dbReference type="NCBI Taxonomy" id="1465"/>
    <lineage>
        <taxon>Bacteria</taxon>
        <taxon>Bacillati</taxon>
        <taxon>Bacillota</taxon>
        <taxon>Bacilli</taxon>
        <taxon>Bacillales</taxon>
        <taxon>Paenibacillaceae</taxon>
        <taxon>Brevibacillus</taxon>
    </lineage>
</organism>
<evidence type="ECO:0000256" key="4">
    <source>
        <dbReference type="ARBA" id="ARBA00022840"/>
    </source>
</evidence>
<dbReference type="GO" id="GO:0043138">
    <property type="term" value="F:3'-5' DNA helicase activity"/>
    <property type="evidence" value="ECO:0007669"/>
    <property type="project" value="TreeGrafter"/>
</dbReference>
<dbReference type="Gene3D" id="3.40.50.300">
    <property type="entry name" value="P-loop containing nucleotide triphosphate hydrolases"/>
    <property type="match status" value="3"/>
</dbReference>
<accession>A0AAP8QG84</accession>
<evidence type="ECO:0000256" key="2">
    <source>
        <dbReference type="ARBA" id="ARBA00022801"/>
    </source>
</evidence>
<dbReference type="Gene3D" id="1.10.10.160">
    <property type="match status" value="1"/>
</dbReference>
<keyword evidence="1 6" id="KW-0547">Nucleotide-binding</keyword>
<feature type="domain" description="UvrD-like helicase ATP-binding" evidence="7">
    <location>
        <begin position="3"/>
        <end position="271"/>
    </location>
</feature>
<evidence type="ECO:0000256" key="3">
    <source>
        <dbReference type="ARBA" id="ARBA00022806"/>
    </source>
</evidence>
<dbReference type="Pfam" id="PF00580">
    <property type="entry name" value="UvrD-helicase"/>
    <property type="match status" value="1"/>
</dbReference>
<dbReference type="EMBL" id="PRKQ01000005">
    <property type="protein sequence ID" value="PPB08866.1"/>
    <property type="molecule type" value="Genomic_DNA"/>
</dbReference>
<gene>
    <name evidence="8" type="ORF">C4A77_06155</name>
</gene>
<evidence type="ECO:0000313" key="9">
    <source>
        <dbReference type="Proteomes" id="UP000239759"/>
    </source>
</evidence>
<dbReference type="PANTHER" id="PTHR11070:SF2">
    <property type="entry name" value="ATP-DEPENDENT DNA HELICASE SRS2"/>
    <property type="match status" value="1"/>
</dbReference>
<keyword evidence="2 6" id="KW-0378">Hydrolase</keyword>
<dbReference type="PANTHER" id="PTHR11070">
    <property type="entry name" value="UVRD / RECB / PCRA DNA HELICASE FAMILY MEMBER"/>
    <property type="match status" value="1"/>
</dbReference>
<evidence type="ECO:0000313" key="8">
    <source>
        <dbReference type="EMBL" id="PPB08866.1"/>
    </source>
</evidence>
<keyword evidence="4 6" id="KW-0067">ATP-binding</keyword>
<reference evidence="8 9" key="1">
    <citation type="submission" date="2018-02" db="EMBL/GenBank/DDBJ databases">
        <title>Comparative analysis of genomes of three Brevibacillus laterosporus strains producers of potent antimicrobials isolated from silage.</title>
        <authorList>
            <person name="Kojic M."/>
            <person name="Miljkovic M."/>
            <person name="Studholme D."/>
            <person name="Filipic B."/>
        </authorList>
    </citation>
    <scope>NUCLEOTIDE SEQUENCE [LARGE SCALE GENOMIC DNA]</scope>
    <source>
        <strain evidence="8 9">BGSP11</strain>
    </source>
</reference>